<name>A0A1L8WS56_9ENTE</name>
<reference evidence="1 2" key="1">
    <citation type="submission" date="2014-12" db="EMBL/GenBank/DDBJ databases">
        <title>Draft genome sequences of 29 type strains of Enterococci.</title>
        <authorList>
            <person name="Zhong Z."/>
            <person name="Sun Z."/>
            <person name="Liu W."/>
            <person name="Zhang W."/>
            <person name="Zhang H."/>
        </authorList>
    </citation>
    <scope>NUCLEOTIDE SEQUENCE [LARGE SCALE GENOMIC DNA]</scope>
    <source>
        <strain evidence="1 2">DSM 15687</strain>
    </source>
</reference>
<keyword evidence="2" id="KW-1185">Reference proteome</keyword>
<evidence type="ECO:0000313" key="2">
    <source>
        <dbReference type="Proteomes" id="UP000182152"/>
    </source>
</evidence>
<organism evidence="1 2">
    <name type="scientific">Enterococcus ratti</name>
    <dbReference type="NCBI Taxonomy" id="150033"/>
    <lineage>
        <taxon>Bacteria</taxon>
        <taxon>Bacillati</taxon>
        <taxon>Bacillota</taxon>
        <taxon>Bacilli</taxon>
        <taxon>Lactobacillales</taxon>
        <taxon>Enterococcaceae</taxon>
        <taxon>Enterococcus</taxon>
    </lineage>
</organism>
<dbReference type="AlphaFoldDB" id="A0A1L8WS56"/>
<accession>A0A1L8WS56</accession>
<protein>
    <submittedName>
        <fullName evidence="1">Uncharacterized protein</fullName>
    </submittedName>
</protein>
<dbReference type="EMBL" id="JXLB01000001">
    <property type="protein sequence ID" value="OJG83833.1"/>
    <property type="molecule type" value="Genomic_DNA"/>
</dbReference>
<comment type="caution">
    <text evidence="1">The sequence shown here is derived from an EMBL/GenBank/DDBJ whole genome shotgun (WGS) entry which is preliminary data.</text>
</comment>
<proteinExistence type="predicted"/>
<dbReference type="Proteomes" id="UP000182152">
    <property type="component" value="Unassembled WGS sequence"/>
</dbReference>
<sequence>MKIIFSKNKPKTVESRPSFQQLLAFSFIIDKQQLIKMKNTTSFFLIY</sequence>
<evidence type="ECO:0000313" key="1">
    <source>
        <dbReference type="EMBL" id="OJG83833.1"/>
    </source>
</evidence>
<gene>
    <name evidence="1" type="ORF">RV14_GL000010</name>
</gene>